<protein>
    <submittedName>
        <fullName evidence="1">Permease for cytosine/purines, uracil, thiamine, allantoin-domain-containing protein</fullName>
    </submittedName>
</protein>
<keyword evidence="2" id="KW-1185">Reference proteome</keyword>
<evidence type="ECO:0000313" key="1">
    <source>
        <dbReference type="EMBL" id="KAH7911184.1"/>
    </source>
</evidence>
<name>A0ACB8ACI4_9AGAM</name>
<comment type="caution">
    <text evidence="1">The sequence shown here is derived from an EMBL/GenBank/DDBJ whole genome shotgun (WGS) entry which is preliminary data.</text>
</comment>
<evidence type="ECO:0000313" key="2">
    <source>
        <dbReference type="Proteomes" id="UP000790377"/>
    </source>
</evidence>
<organism evidence="1 2">
    <name type="scientific">Hygrophoropsis aurantiaca</name>
    <dbReference type="NCBI Taxonomy" id="72124"/>
    <lineage>
        <taxon>Eukaryota</taxon>
        <taxon>Fungi</taxon>
        <taxon>Dikarya</taxon>
        <taxon>Basidiomycota</taxon>
        <taxon>Agaricomycotina</taxon>
        <taxon>Agaricomycetes</taxon>
        <taxon>Agaricomycetidae</taxon>
        <taxon>Boletales</taxon>
        <taxon>Coniophorineae</taxon>
        <taxon>Hygrophoropsidaceae</taxon>
        <taxon>Hygrophoropsis</taxon>
    </lineage>
</organism>
<proteinExistence type="predicted"/>
<sequence>MEMGDNKSAVSVGDVEKDSVSASHTGSNESDVSSKWRSQPWARALLSWGVEERGTVPVPYEQRTDTQFYKIFFVWFSMNFNILSFSTGVLGPIAFGLGIRDSCLVILFFNMLACALPAYLNTWGPKTGMRQMVLSRYTFGYYGIIIPAILNLIGLCGFNILNCILGGQALSSVTGGSMSWTVGIVIIAILAMLMSFMGIKVLNWYERVAWFPVLIAFLVALGVGGKHLYAASAPDPPLAPATSVTVLSYAAVIAGFVVTYSAMASDFTMYYTPAVPRKTIFLYSYFGYIVPIILMECLGAAAVLAAPTVPSWNTGYGTAGNIGGLLEAMLQPVGNFGKFLTVLLSLSVTGNIACTLYSICFNFQVCIPRLEKVPRYVFSIVGTAIALPLSIVGAHRFQETLTNFLSLIGYWASAYGAILIIEHHYFRSSPRWVAYFSPSPSHNPYPTSPSSGVDKADIDPYATYHHPAYDQPARLPTGISALLAGILAFGLIIPCMNQVWFVGPIGMKTGDIGFEVAFVLGGMLYVPIRWGELTWGGRRG</sequence>
<dbReference type="Proteomes" id="UP000790377">
    <property type="component" value="Unassembled WGS sequence"/>
</dbReference>
<dbReference type="EMBL" id="MU267687">
    <property type="protein sequence ID" value="KAH7911184.1"/>
    <property type="molecule type" value="Genomic_DNA"/>
</dbReference>
<accession>A0ACB8ACI4</accession>
<gene>
    <name evidence="1" type="ORF">BJ138DRAFT_1086159</name>
</gene>
<reference evidence="1" key="1">
    <citation type="journal article" date="2021" name="New Phytol.">
        <title>Evolutionary innovations through gain and loss of genes in the ectomycorrhizal Boletales.</title>
        <authorList>
            <person name="Wu G."/>
            <person name="Miyauchi S."/>
            <person name="Morin E."/>
            <person name="Kuo A."/>
            <person name="Drula E."/>
            <person name="Varga T."/>
            <person name="Kohler A."/>
            <person name="Feng B."/>
            <person name="Cao Y."/>
            <person name="Lipzen A."/>
            <person name="Daum C."/>
            <person name="Hundley H."/>
            <person name="Pangilinan J."/>
            <person name="Johnson J."/>
            <person name="Barry K."/>
            <person name="LaButti K."/>
            <person name="Ng V."/>
            <person name="Ahrendt S."/>
            <person name="Min B."/>
            <person name="Choi I.G."/>
            <person name="Park H."/>
            <person name="Plett J.M."/>
            <person name="Magnuson J."/>
            <person name="Spatafora J.W."/>
            <person name="Nagy L.G."/>
            <person name="Henrissat B."/>
            <person name="Grigoriev I.V."/>
            <person name="Yang Z.L."/>
            <person name="Xu J."/>
            <person name="Martin F.M."/>
        </authorList>
    </citation>
    <scope>NUCLEOTIDE SEQUENCE</scope>
    <source>
        <strain evidence="1">ATCC 28755</strain>
    </source>
</reference>